<comment type="caution">
    <text evidence="2">The sequence shown here is derived from an EMBL/GenBank/DDBJ whole genome shotgun (WGS) entry which is preliminary data.</text>
</comment>
<organism evidence="2 3">
    <name type="scientific">Trifolium medium</name>
    <dbReference type="NCBI Taxonomy" id="97028"/>
    <lineage>
        <taxon>Eukaryota</taxon>
        <taxon>Viridiplantae</taxon>
        <taxon>Streptophyta</taxon>
        <taxon>Embryophyta</taxon>
        <taxon>Tracheophyta</taxon>
        <taxon>Spermatophyta</taxon>
        <taxon>Magnoliopsida</taxon>
        <taxon>eudicotyledons</taxon>
        <taxon>Gunneridae</taxon>
        <taxon>Pentapetalae</taxon>
        <taxon>rosids</taxon>
        <taxon>fabids</taxon>
        <taxon>Fabales</taxon>
        <taxon>Fabaceae</taxon>
        <taxon>Papilionoideae</taxon>
        <taxon>50 kb inversion clade</taxon>
        <taxon>NPAAA clade</taxon>
        <taxon>Hologalegina</taxon>
        <taxon>IRL clade</taxon>
        <taxon>Trifolieae</taxon>
        <taxon>Trifolium</taxon>
    </lineage>
</organism>
<reference evidence="2 3" key="1">
    <citation type="journal article" date="2018" name="Front. Plant Sci.">
        <title>Red Clover (Trifolium pratense) and Zigzag Clover (T. medium) - A Picture of Genomic Similarities and Differences.</title>
        <authorList>
            <person name="Dluhosova J."/>
            <person name="Istvanek J."/>
            <person name="Nedelnik J."/>
            <person name="Repkova J."/>
        </authorList>
    </citation>
    <scope>NUCLEOTIDE SEQUENCE [LARGE SCALE GENOMIC DNA]</scope>
    <source>
        <strain evidence="3">cv. 10/8</strain>
        <tissue evidence="2">Leaf</tissue>
    </source>
</reference>
<evidence type="ECO:0000313" key="3">
    <source>
        <dbReference type="Proteomes" id="UP000265520"/>
    </source>
</evidence>
<protein>
    <submittedName>
        <fullName evidence="2">Uncharacterized protein</fullName>
    </submittedName>
</protein>
<evidence type="ECO:0000256" key="1">
    <source>
        <dbReference type="SAM" id="Phobius"/>
    </source>
</evidence>
<dbReference type="EMBL" id="LXQA010303359">
    <property type="protein sequence ID" value="MCI42341.1"/>
    <property type="molecule type" value="Genomic_DNA"/>
</dbReference>
<evidence type="ECO:0000313" key="2">
    <source>
        <dbReference type="EMBL" id="MCI42341.1"/>
    </source>
</evidence>
<dbReference type="AlphaFoldDB" id="A0A392S0D8"/>
<feature type="non-terminal residue" evidence="2">
    <location>
        <position position="50"/>
    </location>
</feature>
<keyword evidence="1" id="KW-0812">Transmembrane</keyword>
<name>A0A392S0D8_9FABA</name>
<feature type="transmembrane region" description="Helical" evidence="1">
    <location>
        <begin position="15"/>
        <end position="36"/>
    </location>
</feature>
<dbReference type="Proteomes" id="UP000265520">
    <property type="component" value="Unassembled WGS sequence"/>
</dbReference>
<keyword evidence="3" id="KW-1185">Reference proteome</keyword>
<proteinExistence type="predicted"/>
<accession>A0A392S0D8</accession>
<sequence length="50" mass="5479">MEVGGEGLGIGHLNAGLTVTFTMLINLPSLSLLPIFQRIARWRSFGRPLQ</sequence>
<keyword evidence="1" id="KW-0472">Membrane</keyword>
<keyword evidence="1" id="KW-1133">Transmembrane helix</keyword>